<comment type="caution">
    <text evidence="2">The sequence shown here is derived from an EMBL/GenBank/DDBJ whole genome shotgun (WGS) entry which is preliminary data.</text>
</comment>
<dbReference type="EC" id="5.5.1.19" evidence="2"/>
<gene>
    <name evidence="2" type="primary">crtY</name>
    <name evidence="2" type="ORF">POM99_12135</name>
</gene>
<proteinExistence type="inferred from homology"/>
<evidence type="ECO:0000313" key="3">
    <source>
        <dbReference type="Proteomes" id="UP001222770"/>
    </source>
</evidence>
<dbReference type="Gene3D" id="3.50.50.60">
    <property type="entry name" value="FAD/NAD(P)-binding domain"/>
    <property type="match status" value="1"/>
</dbReference>
<evidence type="ECO:0000256" key="1">
    <source>
        <dbReference type="ARBA" id="ARBA00006599"/>
    </source>
</evidence>
<dbReference type="EMBL" id="JAROCY010000010">
    <property type="protein sequence ID" value="MDF8333955.1"/>
    <property type="molecule type" value="Genomic_DNA"/>
</dbReference>
<keyword evidence="3" id="KW-1185">Reference proteome</keyword>
<dbReference type="Pfam" id="PF05834">
    <property type="entry name" value="Lycopene_cycl"/>
    <property type="match status" value="1"/>
</dbReference>
<reference evidence="2 3" key="1">
    <citation type="submission" date="2023-03" db="EMBL/GenBank/DDBJ databases">
        <title>Novosphingobium cyanobacteriorum sp. nov., isolated from a eutrophic reservoir during the Microcystis bloom period.</title>
        <authorList>
            <person name="Kang M."/>
            <person name="Le V."/>
            <person name="Ko S.-R."/>
            <person name="Lee S.-A."/>
            <person name="Ahn C.-Y."/>
        </authorList>
    </citation>
    <scope>NUCLEOTIDE SEQUENCE [LARGE SCALE GENOMIC DNA]</scope>
    <source>
        <strain evidence="2 3">HBC54</strain>
    </source>
</reference>
<dbReference type="RefSeq" id="WP_277278143.1">
    <property type="nucleotide sequence ID" value="NZ_JAROCY010000010.1"/>
</dbReference>
<comment type="similarity">
    <text evidence="1">Belongs to the lycopene cyclase family.</text>
</comment>
<dbReference type="Proteomes" id="UP001222770">
    <property type="component" value="Unassembled WGS sequence"/>
</dbReference>
<dbReference type="InterPro" id="IPR036188">
    <property type="entry name" value="FAD/NAD-bd_sf"/>
</dbReference>
<evidence type="ECO:0000313" key="2">
    <source>
        <dbReference type="EMBL" id="MDF8333955.1"/>
    </source>
</evidence>
<dbReference type="GO" id="GO:0016853">
    <property type="term" value="F:isomerase activity"/>
    <property type="evidence" value="ECO:0007669"/>
    <property type="project" value="UniProtKB-KW"/>
</dbReference>
<organism evidence="2 3">
    <name type="scientific">Novosphingobium cyanobacteriorum</name>
    <dbReference type="NCBI Taxonomy" id="3024215"/>
    <lineage>
        <taxon>Bacteria</taxon>
        <taxon>Pseudomonadati</taxon>
        <taxon>Pseudomonadota</taxon>
        <taxon>Alphaproteobacteria</taxon>
        <taxon>Sphingomonadales</taxon>
        <taxon>Sphingomonadaceae</taxon>
        <taxon>Novosphingobium</taxon>
    </lineage>
</organism>
<dbReference type="NCBIfam" id="TIGR01790">
    <property type="entry name" value="carotene-cycl"/>
    <property type="match status" value="1"/>
</dbReference>
<sequence>MSVRHCDIAILGGGLAGGLIALALARSRSSLSLLLVEQDDRLGGNHVWSFFGSDVGRRGRELLAPLVTKGWSGYSVRFPAYTRHLHTSYYTMTSDRLDAALRKALPADAILTGARVLACNAHNATLGDGTRIEAGAVIDARGVRNMGHLTGGWQKFLGRRLKLKAPHGLDNPIVMDASVEQIDGYRFVYALPFGDDDVFVEDTYYSDGPALDTAALAQRIDQWVAEQGWQIEAVTAEEQGVLPVVTGGDFEGFLRSTGKDVARAGTRAGLFHPLTSYSVPDSVRFALAVADQTDLDGDKLSSMSEEWSLRHWKAGKFYRDLSALLFVAADPEKRFKVLERFYRLNPQLIERFYAGRSRTLDKLRVLVGRPPVPMTKAMAVLAGVGPKTAPLTLSGMRK</sequence>
<keyword evidence="2" id="KW-0413">Isomerase</keyword>
<dbReference type="NCBIfam" id="TIGR01789">
    <property type="entry name" value="lycopene_cycl"/>
    <property type="match status" value="1"/>
</dbReference>
<dbReference type="InterPro" id="IPR008461">
    <property type="entry name" value="CrtY"/>
</dbReference>
<dbReference type="SUPFAM" id="SSF51905">
    <property type="entry name" value="FAD/NAD(P)-binding domain"/>
    <property type="match status" value="1"/>
</dbReference>
<protein>
    <submittedName>
        <fullName evidence="2">Lycopene beta-cyclase CrtY</fullName>
        <ecNumber evidence="2">5.5.1.19</ecNumber>
    </submittedName>
</protein>
<name>A0ABT6CJ73_9SPHN</name>
<accession>A0ABT6CJ73</accession>
<dbReference type="InterPro" id="IPR010108">
    <property type="entry name" value="Lycopene_cyclase_b/e"/>
</dbReference>